<evidence type="ECO:0000313" key="2">
    <source>
        <dbReference type="EMBL" id="GAA3717115.1"/>
    </source>
</evidence>
<dbReference type="EMBL" id="BAAAZP010000237">
    <property type="protein sequence ID" value="GAA3717115.1"/>
    <property type="molecule type" value="Genomic_DNA"/>
</dbReference>
<organism evidence="2 3">
    <name type="scientific">Nonomuraea antimicrobica</name>
    <dbReference type="NCBI Taxonomy" id="561173"/>
    <lineage>
        <taxon>Bacteria</taxon>
        <taxon>Bacillati</taxon>
        <taxon>Actinomycetota</taxon>
        <taxon>Actinomycetes</taxon>
        <taxon>Streptosporangiales</taxon>
        <taxon>Streptosporangiaceae</taxon>
        <taxon>Nonomuraea</taxon>
    </lineage>
</organism>
<sequence>MSRKTFYKYFPSIEAALVYAQKMVLAGMRAEPEPRQERGLNRFLARLRRVIDFTLAHPERMIFLSHLRRPRTARHVVAPPEADRTSARRGPRGRAGVPRCRHPPGRRHVNSPASVLVVGASASQQARLLRRRFLEPWPPAAVQWQTITPNPAMNSGIAR</sequence>
<gene>
    <name evidence="2" type="ORF">GCM10022224_098480</name>
</gene>
<evidence type="ECO:0008006" key="4">
    <source>
        <dbReference type="Google" id="ProtNLM"/>
    </source>
</evidence>
<feature type="compositionally biased region" description="Basic residues" evidence="1">
    <location>
        <begin position="99"/>
        <end position="109"/>
    </location>
</feature>
<evidence type="ECO:0000256" key="1">
    <source>
        <dbReference type="SAM" id="MobiDB-lite"/>
    </source>
</evidence>
<name>A0ABP7EBX9_9ACTN</name>
<protein>
    <recommendedName>
        <fullName evidence="4">Regulatory protein, tetR family</fullName>
    </recommendedName>
</protein>
<comment type="caution">
    <text evidence="2">The sequence shown here is derived from an EMBL/GenBank/DDBJ whole genome shotgun (WGS) entry which is preliminary data.</text>
</comment>
<dbReference type="Gene3D" id="1.10.357.10">
    <property type="entry name" value="Tetracycline Repressor, domain 2"/>
    <property type="match status" value="1"/>
</dbReference>
<accession>A0ABP7EBX9</accession>
<dbReference type="Proteomes" id="UP001500902">
    <property type="component" value="Unassembled WGS sequence"/>
</dbReference>
<keyword evidence="3" id="KW-1185">Reference proteome</keyword>
<evidence type="ECO:0000313" key="3">
    <source>
        <dbReference type="Proteomes" id="UP001500902"/>
    </source>
</evidence>
<reference evidence="3" key="1">
    <citation type="journal article" date="2019" name="Int. J. Syst. Evol. Microbiol.">
        <title>The Global Catalogue of Microorganisms (GCM) 10K type strain sequencing project: providing services to taxonomists for standard genome sequencing and annotation.</title>
        <authorList>
            <consortium name="The Broad Institute Genomics Platform"/>
            <consortium name="The Broad Institute Genome Sequencing Center for Infectious Disease"/>
            <person name="Wu L."/>
            <person name="Ma J."/>
        </authorList>
    </citation>
    <scope>NUCLEOTIDE SEQUENCE [LARGE SCALE GENOMIC DNA]</scope>
    <source>
        <strain evidence="3">JCM 16904</strain>
    </source>
</reference>
<proteinExistence type="predicted"/>
<feature type="region of interest" description="Disordered" evidence="1">
    <location>
        <begin position="80"/>
        <end position="110"/>
    </location>
</feature>